<evidence type="ECO:0000313" key="3">
    <source>
        <dbReference type="Proteomes" id="UP000247892"/>
    </source>
</evidence>
<sequence>MLGLLVWATLARITDGGGPEADLLGTAEVADCTEHGPVSTYGFGTTYTCSAEVRWSDGTVEKREFPAGQLSPADAGTPVPVYLDLGEGYRSTTELGRNGSARFADTGILVTIAFGLLVVVLGVGALYQTYRLFRPETDADERPRPARGRKAEQWPVTSADLAAAPASRLVLRLRLLSLWCVVAAVAVALSSVPRLDAERAPGFVSPWPQIQRALLVDVPTFGAVLFGGILAVLLFGLTRVAQADAARVRRYGAAYLARGLPGKGSAEKKVNRRLAAIAAVHRRNRVVAAAVGLALLALAAWAGARAAAEIPADAPLAVVLACLRDTVLLALLAALWLGTVETRHQRLRALLAEPSATTSASKGTEGGVLPS</sequence>
<feature type="transmembrane region" description="Helical" evidence="1">
    <location>
        <begin position="107"/>
        <end position="127"/>
    </location>
</feature>
<gene>
    <name evidence="2" type="ORF">BA062_31225</name>
</gene>
<dbReference type="Proteomes" id="UP000247892">
    <property type="component" value="Unassembled WGS sequence"/>
</dbReference>
<feature type="transmembrane region" description="Helical" evidence="1">
    <location>
        <begin position="175"/>
        <end position="193"/>
    </location>
</feature>
<accession>A0A318LGD2</accession>
<reference evidence="2 3" key="1">
    <citation type="submission" date="2016-07" db="EMBL/GenBank/DDBJ databases">
        <title>Draft genome sequence of Prauserella sp. YIM 121212, isolated from alkaline soil.</title>
        <authorList>
            <person name="Ruckert C."/>
            <person name="Albersmeier A."/>
            <person name="Jiang C.-L."/>
            <person name="Jiang Y."/>
            <person name="Kalinowski J."/>
            <person name="Schneider O."/>
            <person name="Winkler A."/>
            <person name="Zotchev S.B."/>
        </authorList>
    </citation>
    <scope>NUCLEOTIDE SEQUENCE [LARGE SCALE GENOMIC DNA]</scope>
    <source>
        <strain evidence="2 3">YIM 121212</strain>
    </source>
</reference>
<keyword evidence="1" id="KW-0472">Membrane</keyword>
<name>A0A318LGD2_9PSEU</name>
<comment type="caution">
    <text evidence="2">The sequence shown here is derived from an EMBL/GenBank/DDBJ whole genome shotgun (WGS) entry which is preliminary data.</text>
</comment>
<dbReference type="InterPro" id="IPR045927">
    <property type="entry name" value="DUF6346"/>
</dbReference>
<keyword evidence="1" id="KW-0812">Transmembrane</keyword>
<evidence type="ECO:0000313" key="2">
    <source>
        <dbReference type="EMBL" id="PXY22010.1"/>
    </source>
</evidence>
<evidence type="ECO:0000256" key="1">
    <source>
        <dbReference type="SAM" id="Phobius"/>
    </source>
</evidence>
<organism evidence="2 3">
    <name type="scientific">Prauserella flavalba</name>
    <dbReference type="NCBI Taxonomy" id="1477506"/>
    <lineage>
        <taxon>Bacteria</taxon>
        <taxon>Bacillati</taxon>
        <taxon>Actinomycetota</taxon>
        <taxon>Actinomycetes</taxon>
        <taxon>Pseudonocardiales</taxon>
        <taxon>Pseudonocardiaceae</taxon>
        <taxon>Prauserella</taxon>
    </lineage>
</organism>
<dbReference type="Pfam" id="PF19873">
    <property type="entry name" value="DUF6346"/>
    <property type="match status" value="1"/>
</dbReference>
<feature type="transmembrane region" description="Helical" evidence="1">
    <location>
        <begin position="286"/>
        <end position="304"/>
    </location>
</feature>
<protein>
    <submittedName>
        <fullName evidence="2">Uncharacterized protein</fullName>
    </submittedName>
</protein>
<keyword evidence="3" id="KW-1185">Reference proteome</keyword>
<keyword evidence="1" id="KW-1133">Transmembrane helix</keyword>
<dbReference type="AlphaFoldDB" id="A0A318LGD2"/>
<proteinExistence type="predicted"/>
<feature type="transmembrane region" description="Helical" evidence="1">
    <location>
        <begin position="213"/>
        <end position="237"/>
    </location>
</feature>
<feature type="transmembrane region" description="Helical" evidence="1">
    <location>
        <begin position="316"/>
        <end position="338"/>
    </location>
</feature>
<dbReference type="EMBL" id="MASU01000014">
    <property type="protein sequence ID" value="PXY22010.1"/>
    <property type="molecule type" value="Genomic_DNA"/>
</dbReference>